<protein>
    <submittedName>
        <fullName evidence="1">DUF3187 family protein</fullName>
    </submittedName>
</protein>
<gene>
    <name evidence="1" type="ORF">ACFFUV_04900</name>
</gene>
<dbReference type="Pfam" id="PF11383">
    <property type="entry name" value="DUF3187"/>
    <property type="match status" value="1"/>
</dbReference>
<name>A0ABV5HJ91_9VIBR</name>
<comment type="caution">
    <text evidence="1">The sequence shown here is derived from an EMBL/GenBank/DDBJ whole genome shotgun (WGS) entry which is preliminary data.</text>
</comment>
<dbReference type="Proteomes" id="UP001589645">
    <property type="component" value="Unassembled WGS sequence"/>
</dbReference>
<keyword evidence="2" id="KW-1185">Reference proteome</keyword>
<sequence>MWLPAFGHSAESIADNNYGPLKTYTQTPFRTNSLSPQLQSSFPKSKNDVELYINGTAASVWAVNSDYELDYYQNQIAFGGLWQATPDWKFGLNYRWNYAGNNHIDGLTISFHDLVGLSQNGRDDVENDRFVMDLPDYGIEQRDFRGKTLSQAITAYGQYLLFANQNHAFSIGTSLYYNHFDASLFQSNDVEFGTQLNYSYRHGAHHADFMLSATHHNHQKQYQNLPFRKNAWSSGASYQYDFTVRHQLIVQGMIYQGLSYADDEFSKLAIEWVLGYRYNMQHSALEVSMIENMFNADNSTDIAFTLGYRYRLGN</sequence>
<evidence type="ECO:0000313" key="2">
    <source>
        <dbReference type="Proteomes" id="UP001589645"/>
    </source>
</evidence>
<dbReference type="InterPro" id="IPR021523">
    <property type="entry name" value="DUF3187"/>
</dbReference>
<evidence type="ECO:0000313" key="1">
    <source>
        <dbReference type="EMBL" id="MFB9134308.1"/>
    </source>
</evidence>
<organism evidence="1 2">
    <name type="scientific">Vibrio olivae</name>
    <dbReference type="NCBI Taxonomy" id="1243002"/>
    <lineage>
        <taxon>Bacteria</taxon>
        <taxon>Pseudomonadati</taxon>
        <taxon>Pseudomonadota</taxon>
        <taxon>Gammaproteobacteria</taxon>
        <taxon>Vibrionales</taxon>
        <taxon>Vibrionaceae</taxon>
        <taxon>Vibrio</taxon>
    </lineage>
</organism>
<proteinExistence type="predicted"/>
<reference evidence="1 2" key="1">
    <citation type="submission" date="2024-09" db="EMBL/GenBank/DDBJ databases">
        <authorList>
            <person name="Sun Q."/>
            <person name="Mori K."/>
        </authorList>
    </citation>
    <scope>NUCLEOTIDE SEQUENCE [LARGE SCALE GENOMIC DNA]</scope>
    <source>
        <strain evidence="1 2">CECT 8064</strain>
    </source>
</reference>
<dbReference type="EMBL" id="JBHMEP010000001">
    <property type="protein sequence ID" value="MFB9134308.1"/>
    <property type="molecule type" value="Genomic_DNA"/>
</dbReference>
<accession>A0ABV5HJ91</accession>